<gene>
    <name evidence="3" type="ORF">F2A38_09835</name>
</gene>
<evidence type="ECO:0000259" key="2">
    <source>
        <dbReference type="PROSITE" id="PS50995"/>
    </source>
</evidence>
<protein>
    <submittedName>
        <fullName evidence="3">MarR family transcriptional regulator</fullName>
    </submittedName>
</protein>
<dbReference type="GO" id="GO:0005737">
    <property type="term" value="C:cytoplasm"/>
    <property type="evidence" value="ECO:0007669"/>
    <property type="project" value="UniProtKB-SubCell"/>
</dbReference>
<dbReference type="PANTHER" id="PTHR33164">
    <property type="entry name" value="TRANSCRIPTIONAL REGULATOR, MARR FAMILY"/>
    <property type="match status" value="1"/>
</dbReference>
<dbReference type="GO" id="GO:0006950">
    <property type="term" value="P:response to stress"/>
    <property type="evidence" value="ECO:0007669"/>
    <property type="project" value="TreeGrafter"/>
</dbReference>
<accession>A0AB34C8Y1</accession>
<name>A0AB34C8Y1_9PSED</name>
<comment type="subcellular location">
    <subcellularLocation>
        <location evidence="1">Cytoplasm</location>
    </subcellularLocation>
</comment>
<evidence type="ECO:0000313" key="4">
    <source>
        <dbReference type="Proteomes" id="UP000323924"/>
    </source>
</evidence>
<feature type="domain" description="HTH marR-type" evidence="2">
    <location>
        <begin position="1"/>
        <end position="119"/>
    </location>
</feature>
<dbReference type="GO" id="GO:0003700">
    <property type="term" value="F:DNA-binding transcription factor activity"/>
    <property type="evidence" value="ECO:0007669"/>
    <property type="project" value="InterPro"/>
</dbReference>
<sequence>MGECFSQELGEHGLTLVMYRVLAVLREQGGLSLGELGGRVSAEISTLSRQVTNMQKLGLILRERQDANGRQVCISLTPAGLALVESLVPRAMYWEEVAIQGFSEAEVEQLKAMLMRMHANLAKVPDVSTTN</sequence>
<proteinExistence type="predicted"/>
<evidence type="ECO:0000256" key="1">
    <source>
        <dbReference type="ARBA" id="ARBA00004496"/>
    </source>
</evidence>
<comment type="caution">
    <text evidence="3">The sequence shown here is derived from an EMBL/GenBank/DDBJ whole genome shotgun (WGS) entry which is preliminary data.</text>
</comment>
<dbReference type="Gene3D" id="1.10.10.10">
    <property type="entry name" value="Winged helix-like DNA-binding domain superfamily/Winged helix DNA-binding domain"/>
    <property type="match status" value="1"/>
</dbReference>
<dbReference type="InterPro" id="IPR036390">
    <property type="entry name" value="WH_DNA-bd_sf"/>
</dbReference>
<dbReference type="EMBL" id="VWPC01000007">
    <property type="protein sequence ID" value="KAA5843705.1"/>
    <property type="molecule type" value="Genomic_DNA"/>
</dbReference>
<dbReference type="Pfam" id="PF01047">
    <property type="entry name" value="MarR"/>
    <property type="match status" value="1"/>
</dbReference>
<dbReference type="InterPro" id="IPR039422">
    <property type="entry name" value="MarR/SlyA-like"/>
</dbReference>
<dbReference type="SUPFAM" id="SSF46785">
    <property type="entry name" value="Winged helix' DNA-binding domain"/>
    <property type="match status" value="1"/>
</dbReference>
<dbReference type="InterPro" id="IPR036388">
    <property type="entry name" value="WH-like_DNA-bd_sf"/>
</dbReference>
<organism evidence="3 4">
    <name type="scientific">Pseudomonas chlororaphis</name>
    <dbReference type="NCBI Taxonomy" id="587753"/>
    <lineage>
        <taxon>Bacteria</taxon>
        <taxon>Pseudomonadati</taxon>
        <taxon>Pseudomonadota</taxon>
        <taxon>Gammaproteobacteria</taxon>
        <taxon>Pseudomonadales</taxon>
        <taxon>Pseudomonadaceae</taxon>
        <taxon>Pseudomonas</taxon>
    </lineage>
</organism>
<dbReference type="Proteomes" id="UP000323924">
    <property type="component" value="Unassembled WGS sequence"/>
</dbReference>
<reference evidence="3 4" key="1">
    <citation type="submission" date="2019-09" db="EMBL/GenBank/DDBJ databases">
        <authorList>
            <person name="Vacheron J."/>
            <person name="Dubost A."/>
            <person name="Prigent-Combaret C."/>
            <person name="Muller D."/>
        </authorList>
    </citation>
    <scope>NUCLEOTIDE SEQUENCE [LARGE SCALE GENOMIC DNA]</scope>
    <source>
        <strain evidence="3 4">JV497</strain>
    </source>
</reference>
<dbReference type="AlphaFoldDB" id="A0AB34C8Y1"/>
<dbReference type="PRINTS" id="PR00598">
    <property type="entry name" value="HTHMARR"/>
</dbReference>
<dbReference type="PANTHER" id="PTHR33164:SF5">
    <property type="entry name" value="ORGANIC HYDROPEROXIDE RESISTANCE TRANSCRIPTIONAL REGULATOR"/>
    <property type="match status" value="1"/>
</dbReference>
<dbReference type="SMART" id="SM00347">
    <property type="entry name" value="HTH_MARR"/>
    <property type="match status" value="1"/>
</dbReference>
<dbReference type="PROSITE" id="PS50995">
    <property type="entry name" value="HTH_MARR_2"/>
    <property type="match status" value="1"/>
</dbReference>
<evidence type="ECO:0000313" key="3">
    <source>
        <dbReference type="EMBL" id="KAA5843705.1"/>
    </source>
</evidence>
<dbReference type="InterPro" id="IPR000835">
    <property type="entry name" value="HTH_MarR-typ"/>
</dbReference>